<dbReference type="InterPro" id="IPR004045">
    <property type="entry name" value="Glutathione_S-Trfase_N"/>
</dbReference>
<feature type="domain" description="GST C-terminal" evidence="3">
    <location>
        <begin position="102"/>
        <end position="227"/>
    </location>
</feature>
<dbReference type="SUPFAM" id="SSF52833">
    <property type="entry name" value="Thioredoxin-like"/>
    <property type="match status" value="1"/>
</dbReference>
<dbReference type="SFLD" id="SFLDG01151">
    <property type="entry name" value="Main.2:_Nu-like"/>
    <property type="match status" value="1"/>
</dbReference>
<evidence type="ECO:0000259" key="3">
    <source>
        <dbReference type="PROSITE" id="PS50405"/>
    </source>
</evidence>
<evidence type="ECO:0000313" key="4">
    <source>
        <dbReference type="EMBL" id="TWB33615.1"/>
    </source>
</evidence>
<evidence type="ECO:0000256" key="1">
    <source>
        <dbReference type="RuleBase" id="RU003494"/>
    </source>
</evidence>
<dbReference type="SUPFAM" id="SSF47616">
    <property type="entry name" value="GST C-terminal domain-like"/>
    <property type="match status" value="1"/>
</dbReference>
<name>A0A560GI77_9PROT</name>
<feature type="domain" description="GST N-terminal" evidence="2">
    <location>
        <begin position="15"/>
        <end position="102"/>
    </location>
</feature>
<dbReference type="PROSITE" id="PS50405">
    <property type="entry name" value="GST_CTER"/>
    <property type="match status" value="1"/>
</dbReference>
<dbReference type="InterPro" id="IPR040079">
    <property type="entry name" value="Glutathione_S-Trfase"/>
</dbReference>
<dbReference type="InterPro" id="IPR010987">
    <property type="entry name" value="Glutathione-S-Trfase_C-like"/>
</dbReference>
<dbReference type="CDD" id="cd10291">
    <property type="entry name" value="GST_C_YfcG_like"/>
    <property type="match status" value="1"/>
</dbReference>
<dbReference type="InterPro" id="IPR036249">
    <property type="entry name" value="Thioredoxin-like_sf"/>
</dbReference>
<dbReference type="PROSITE" id="PS50404">
    <property type="entry name" value="GST_NTER"/>
    <property type="match status" value="1"/>
</dbReference>
<dbReference type="SFLD" id="SFLDS00019">
    <property type="entry name" value="Glutathione_Transferase_(cytos"/>
    <property type="match status" value="1"/>
</dbReference>
<dbReference type="Proteomes" id="UP000315751">
    <property type="component" value="Unassembled WGS sequence"/>
</dbReference>
<protein>
    <submittedName>
        <fullName evidence="4">GST-like protein</fullName>
    </submittedName>
</protein>
<evidence type="ECO:0000313" key="5">
    <source>
        <dbReference type="Proteomes" id="UP000315751"/>
    </source>
</evidence>
<evidence type="ECO:0000259" key="2">
    <source>
        <dbReference type="PROSITE" id="PS50404"/>
    </source>
</evidence>
<dbReference type="CDD" id="cd03048">
    <property type="entry name" value="GST_N_Ure2p_like"/>
    <property type="match status" value="1"/>
</dbReference>
<dbReference type="Pfam" id="PF02798">
    <property type="entry name" value="GST_N"/>
    <property type="match status" value="1"/>
</dbReference>
<dbReference type="Gene3D" id="3.40.30.10">
    <property type="entry name" value="Glutaredoxin"/>
    <property type="match status" value="1"/>
</dbReference>
<sequence length="245" mass="27366">MTDMTDTADTQPANSGAIALYAWPTPNGHKISIALEEMGLPYVVHPVDIGAGDQFKPDFLAISPNNRMPAIVDPHGPNGAPLSLFESGAILIYLAEKTGRFRPTDAAVWYGHVQWLMWQIGGVGPMFGQAGHFRHYAPERIQYGIDRYTNEARRLIRVANTQLGKTEFLAGDYGIADMATFPWLRLHERYEIDLADFPHVKRWIDTIAARPAVQRGLELLKDRARPAGQAMDDKARENLFGAKQR</sequence>
<dbReference type="Pfam" id="PF00043">
    <property type="entry name" value="GST_C"/>
    <property type="match status" value="1"/>
</dbReference>
<comment type="similarity">
    <text evidence="1">Belongs to the GST superfamily.</text>
</comment>
<accession>A0A560GI77</accession>
<dbReference type="InterPro" id="IPR004046">
    <property type="entry name" value="GST_C"/>
</dbReference>
<dbReference type="PANTHER" id="PTHR44051">
    <property type="entry name" value="GLUTATHIONE S-TRANSFERASE-RELATED"/>
    <property type="match status" value="1"/>
</dbReference>
<dbReference type="Gene3D" id="1.20.1050.10">
    <property type="match status" value="1"/>
</dbReference>
<dbReference type="PANTHER" id="PTHR44051:SF19">
    <property type="entry name" value="DISULFIDE-BOND OXIDOREDUCTASE YFCG"/>
    <property type="match status" value="1"/>
</dbReference>
<reference evidence="4 5" key="1">
    <citation type="submission" date="2019-06" db="EMBL/GenBank/DDBJ databases">
        <title>Genomic Encyclopedia of Type Strains, Phase IV (KMG-V): Genome sequencing to study the core and pangenomes of soil and plant-associated prokaryotes.</title>
        <authorList>
            <person name="Whitman W."/>
        </authorList>
    </citation>
    <scope>NUCLEOTIDE SEQUENCE [LARGE SCALE GENOMIC DNA]</scope>
    <source>
        <strain evidence="4 5">BR 11622</strain>
    </source>
</reference>
<gene>
    <name evidence="4" type="ORF">FBZ90_13113</name>
</gene>
<dbReference type="RefSeq" id="WP_420872622.1">
    <property type="nucleotide sequence ID" value="NZ_VITR01000031.1"/>
</dbReference>
<keyword evidence="5" id="KW-1185">Reference proteome</keyword>
<dbReference type="AlphaFoldDB" id="A0A560GI77"/>
<dbReference type="SFLD" id="SFLDG00358">
    <property type="entry name" value="Main_(cytGST)"/>
    <property type="match status" value="1"/>
</dbReference>
<dbReference type="InterPro" id="IPR036282">
    <property type="entry name" value="Glutathione-S-Trfase_C_sf"/>
</dbReference>
<comment type="caution">
    <text evidence="4">The sequence shown here is derived from an EMBL/GenBank/DDBJ whole genome shotgun (WGS) entry which is preliminary data.</text>
</comment>
<proteinExistence type="inferred from homology"/>
<dbReference type="EMBL" id="VITR01000031">
    <property type="protein sequence ID" value="TWB33615.1"/>
    <property type="molecule type" value="Genomic_DNA"/>
</dbReference>
<organism evidence="4 5">
    <name type="scientific">Nitrospirillum amazonense</name>
    <dbReference type="NCBI Taxonomy" id="28077"/>
    <lineage>
        <taxon>Bacteria</taxon>
        <taxon>Pseudomonadati</taxon>
        <taxon>Pseudomonadota</taxon>
        <taxon>Alphaproteobacteria</taxon>
        <taxon>Rhodospirillales</taxon>
        <taxon>Azospirillaceae</taxon>
        <taxon>Nitrospirillum</taxon>
    </lineage>
</organism>